<keyword evidence="1" id="KW-1133">Transmembrane helix</keyword>
<evidence type="ECO:0000313" key="2">
    <source>
        <dbReference type="EMBL" id="TRW23272.1"/>
    </source>
</evidence>
<keyword evidence="1" id="KW-0472">Membrane</keyword>
<protein>
    <submittedName>
        <fullName evidence="2">Uncharacterized protein</fullName>
    </submittedName>
</protein>
<evidence type="ECO:0000256" key="1">
    <source>
        <dbReference type="SAM" id="Phobius"/>
    </source>
</evidence>
<dbReference type="RefSeq" id="WP_143373989.1">
    <property type="nucleotide sequence ID" value="NZ_VJVZ01000009.1"/>
</dbReference>
<comment type="caution">
    <text evidence="2">The sequence shown here is derived from an EMBL/GenBank/DDBJ whole genome shotgun (WGS) entry which is preliminary data.</text>
</comment>
<keyword evidence="3" id="KW-1185">Reference proteome</keyword>
<sequence>MKKFAFYLFLILAVIFLFSTIDILINDIKRLTEFGWGYLASRVILLVLFTTLTFLMFKRAYPKKA</sequence>
<dbReference type="AlphaFoldDB" id="A0A552UYJ5"/>
<gene>
    <name evidence="2" type="ORF">FMM05_13820</name>
</gene>
<dbReference type="OrthoDB" id="1454458at2"/>
<proteinExistence type="predicted"/>
<organism evidence="2 3">
    <name type="scientific">Flavobacterium zepuense</name>
    <dbReference type="NCBI Taxonomy" id="2593302"/>
    <lineage>
        <taxon>Bacteria</taxon>
        <taxon>Pseudomonadati</taxon>
        <taxon>Bacteroidota</taxon>
        <taxon>Flavobacteriia</taxon>
        <taxon>Flavobacteriales</taxon>
        <taxon>Flavobacteriaceae</taxon>
        <taxon>Flavobacterium</taxon>
    </lineage>
</organism>
<feature type="transmembrane region" description="Helical" evidence="1">
    <location>
        <begin position="7"/>
        <end position="25"/>
    </location>
</feature>
<reference evidence="2 3" key="1">
    <citation type="submission" date="2019-07" db="EMBL/GenBank/DDBJ databases">
        <title>Flavobacterium sp. nov., isolated from glacier ice.</title>
        <authorList>
            <person name="Liu Q."/>
            <person name="Xin Y.-H."/>
        </authorList>
    </citation>
    <scope>NUCLEOTIDE SEQUENCE [LARGE SCALE GENOMIC DNA]</scope>
    <source>
        <strain evidence="2 3">ZT4R6</strain>
    </source>
</reference>
<feature type="transmembrane region" description="Helical" evidence="1">
    <location>
        <begin position="37"/>
        <end position="57"/>
    </location>
</feature>
<accession>A0A552UYJ5</accession>
<evidence type="ECO:0000313" key="3">
    <source>
        <dbReference type="Proteomes" id="UP000320643"/>
    </source>
</evidence>
<dbReference type="Proteomes" id="UP000320643">
    <property type="component" value="Unassembled WGS sequence"/>
</dbReference>
<keyword evidence="1" id="KW-0812">Transmembrane</keyword>
<dbReference type="EMBL" id="VJVZ01000009">
    <property type="protein sequence ID" value="TRW23272.1"/>
    <property type="molecule type" value="Genomic_DNA"/>
</dbReference>
<name>A0A552UYJ5_9FLAO</name>